<sequence length="440" mass="48490">MFQDNLDADSFILNFDDDIDVTNPNYSPDPAGYSVDRDAIAHLIALYGSAPATDWLEFDGYSFWQAPYGLIPESSFPPVQGYMRHKSYLFAWGNPLVSSSSALAPTARAFSQWAQEQSLKAVWCCTDLAMEKVLAKELGWACVQPIHEETLDPDHILELMSKKGTQGVGVVKDLKRKLRKAEGEGVSAEEVTGKLVRKDRDEVENGLQEWRRNKSSKGVQLASSTGEPWIDETHRRYWVARRNGRIVGLLILTPVHGSFQITVPLAIYPSPSSSTSSIASTSGRTSSNPSPTFSSRGSSTSSSSTSSLSMSGCSEPHPSCYNYHIKNAVSFPDAPQGTSELLIYAALTALAKTCPPSMPRPMISFGITASDELKPVDNLSGWKITWLAMMYNRVVNGTGLWKRGHFRAKFDSGREPRYVCYPQDGFGIDGIRALLKVLRK</sequence>
<dbReference type="Pfam" id="PF09924">
    <property type="entry name" value="LPG_synthase_C"/>
    <property type="match status" value="1"/>
</dbReference>
<name>A0AAW0D038_9AGAR</name>
<proteinExistence type="predicted"/>
<dbReference type="EMBL" id="JAYKXP010000024">
    <property type="protein sequence ID" value="KAK7045653.1"/>
    <property type="molecule type" value="Genomic_DNA"/>
</dbReference>
<dbReference type="InterPro" id="IPR024320">
    <property type="entry name" value="LPG_synthase_C"/>
</dbReference>
<evidence type="ECO:0000313" key="4">
    <source>
        <dbReference type="Proteomes" id="UP001383192"/>
    </source>
</evidence>
<accession>A0AAW0D038</accession>
<dbReference type="Proteomes" id="UP001383192">
    <property type="component" value="Unassembled WGS sequence"/>
</dbReference>
<keyword evidence="4" id="KW-1185">Reference proteome</keyword>
<reference evidence="3 4" key="1">
    <citation type="submission" date="2024-01" db="EMBL/GenBank/DDBJ databases">
        <title>A draft genome for a cacao thread blight-causing isolate of Paramarasmius palmivorus.</title>
        <authorList>
            <person name="Baruah I.K."/>
            <person name="Bukari Y."/>
            <person name="Amoako-Attah I."/>
            <person name="Meinhardt L.W."/>
            <person name="Bailey B.A."/>
            <person name="Cohen S.P."/>
        </authorList>
    </citation>
    <scope>NUCLEOTIDE SEQUENCE [LARGE SCALE GENOMIC DNA]</scope>
    <source>
        <strain evidence="3 4">GH-12</strain>
    </source>
</reference>
<evidence type="ECO:0000256" key="1">
    <source>
        <dbReference type="SAM" id="MobiDB-lite"/>
    </source>
</evidence>
<evidence type="ECO:0000259" key="2">
    <source>
        <dbReference type="Pfam" id="PF09924"/>
    </source>
</evidence>
<evidence type="ECO:0000313" key="3">
    <source>
        <dbReference type="EMBL" id="KAK7045653.1"/>
    </source>
</evidence>
<feature type="domain" description="Phosphatidylglycerol lysyltransferase C-terminal" evidence="2">
    <location>
        <begin position="82"/>
        <end position="257"/>
    </location>
</feature>
<protein>
    <recommendedName>
        <fullName evidence="2">Phosphatidylglycerol lysyltransferase C-terminal domain-containing protein</fullName>
    </recommendedName>
</protein>
<gene>
    <name evidence="3" type="ORF">VNI00_007486</name>
</gene>
<dbReference type="AlphaFoldDB" id="A0AAW0D038"/>
<feature type="region of interest" description="Disordered" evidence="1">
    <location>
        <begin position="272"/>
        <end position="310"/>
    </location>
</feature>
<comment type="caution">
    <text evidence="3">The sequence shown here is derived from an EMBL/GenBank/DDBJ whole genome shotgun (WGS) entry which is preliminary data.</text>
</comment>
<organism evidence="3 4">
    <name type="scientific">Paramarasmius palmivorus</name>
    <dbReference type="NCBI Taxonomy" id="297713"/>
    <lineage>
        <taxon>Eukaryota</taxon>
        <taxon>Fungi</taxon>
        <taxon>Dikarya</taxon>
        <taxon>Basidiomycota</taxon>
        <taxon>Agaricomycotina</taxon>
        <taxon>Agaricomycetes</taxon>
        <taxon>Agaricomycetidae</taxon>
        <taxon>Agaricales</taxon>
        <taxon>Marasmiineae</taxon>
        <taxon>Marasmiaceae</taxon>
        <taxon>Paramarasmius</taxon>
    </lineage>
</organism>